<accession>A0A1H1PPU0</accession>
<dbReference type="PROSITE" id="PS51118">
    <property type="entry name" value="HTH_HXLR"/>
    <property type="match status" value="1"/>
</dbReference>
<proteinExistence type="predicted"/>
<evidence type="ECO:0000313" key="6">
    <source>
        <dbReference type="Proteomes" id="UP000198983"/>
    </source>
</evidence>
<dbReference type="AlphaFoldDB" id="A0A1H1PPU0"/>
<evidence type="ECO:0000313" key="5">
    <source>
        <dbReference type="EMBL" id="SDS12769.1"/>
    </source>
</evidence>
<sequence length="174" mass="19427">MALGKDYQGQDCSLARALELVGERWTMLVLRDAFYGVRRFSDFADHLGIPRAVLTERLQALVEAGVLARQRYQESPPRDEYVLTEVGQELWPALYALSRWGERHRTTGKPRRVFRHAGCGRRLDLAGACPACGYVVPPAEVETRLGPGAGPVRDDPVNRAMAKPHRLLEPLLPA</sequence>
<dbReference type="PANTHER" id="PTHR33204:SF18">
    <property type="entry name" value="TRANSCRIPTIONAL REGULATORY PROTEIN"/>
    <property type="match status" value="1"/>
</dbReference>
<dbReference type="PANTHER" id="PTHR33204">
    <property type="entry name" value="TRANSCRIPTIONAL REGULATOR, MARR FAMILY"/>
    <property type="match status" value="1"/>
</dbReference>
<dbReference type="RefSeq" id="WP_092652166.1">
    <property type="nucleotide sequence ID" value="NZ_LT629732.1"/>
</dbReference>
<evidence type="ECO:0000256" key="1">
    <source>
        <dbReference type="ARBA" id="ARBA00023015"/>
    </source>
</evidence>
<dbReference type="InterPro" id="IPR036388">
    <property type="entry name" value="WH-like_DNA-bd_sf"/>
</dbReference>
<gene>
    <name evidence="5" type="ORF">SAMN04489717_1708</name>
</gene>
<dbReference type="Proteomes" id="UP000198983">
    <property type="component" value="Chromosome I"/>
</dbReference>
<dbReference type="OrthoDB" id="9792527at2"/>
<reference evidence="5 6" key="1">
    <citation type="submission" date="2016-10" db="EMBL/GenBank/DDBJ databases">
        <authorList>
            <person name="de Groot N.N."/>
        </authorList>
    </citation>
    <scope>NUCLEOTIDE SEQUENCE [LARGE SCALE GENOMIC DNA]</scope>
    <source>
        <strain evidence="5 6">DSM 22024</strain>
    </source>
</reference>
<keyword evidence="2 5" id="KW-0238">DNA-binding</keyword>
<protein>
    <submittedName>
        <fullName evidence="5">DNA-binding transcriptional regulator, HxlR family</fullName>
    </submittedName>
</protein>
<evidence type="ECO:0000256" key="3">
    <source>
        <dbReference type="ARBA" id="ARBA00023163"/>
    </source>
</evidence>
<evidence type="ECO:0000259" key="4">
    <source>
        <dbReference type="PROSITE" id="PS51118"/>
    </source>
</evidence>
<dbReference type="Gene3D" id="1.10.10.10">
    <property type="entry name" value="Winged helix-like DNA-binding domain superfamily/Winged helix DNA-binding domain"/>
    <property type="match status" value="1"/>
</dbReference>
<dbReference type="InterPro" id="IPR036390">
    <property type="entry name" value="WH_DNA-bd_sf"/>
</dbReference>
<evidence type="ECO:0000256" key="2">
    <source>
        <dbReference type="ARBA" id="ARBA00023125"/>
    </source>
</evidence>
<dbReference type="SUPFAM" id="SSF46785">
    <property type="entry name" value="Winged helix' DNA-binding domain"/>
    <property type="match status" value="1"/>
</dbReference>
<keyword evidence="6" id="KW-1185">Reference proteome</keyword>
<keyword evidence="3" id="KW-0804">Transcription</keyword>
<dbReference type="Pfam" id="PF01638">
    <property type="entry name" value="HxlR"/>
    <property type="match status" value="1"/>
</dbReference>
<feature type="domain" description="HTH hxlR-type" evidence="4">
    <location>
        <begin position="12"/>
        <end position="109"/>
    </location>
</feature>
<name>A0A1H1PPU0_9ACTN</name>
<dbReference type="STRING" id="117157.SAMN04489717_1708"/>
<keyword evidence="1" id="KW-0805">Transcription regulation</keyword>
<dbReference type="EMBL" id="LT629732">
    <property type="protein sequence ID" value="SDS12769.1"/>
    <property type="molecule type" value="Genomic_DNA"/>
</dbReference>
<organism evidence="5 6">
    <name type="scientific">Actinopolymorpha singaporensis</name>
    <dbReference type="NCBI Taxonomy" id="117157"/>
    <lineage>
        <taxon>Bacteria</taxon>
        <taxon>Bacillati</taxon>
        <taxon>Actinomycetota</taxon>
        <taxon>Actinomycetes</taxon>
        <taxon>Propionibacteriales</taxon>
        <taxon>Actinopolymorphaceae</taxon>
        <taxon>Actinopolymorpha</taxon>
    </lineage>
</organism>
<dbReference type="GO" id="GO:0003677">
    <property type="term" value="F:DNA binding"/>
    <property type="evidence" value="ECO:0007669"/>
    <property type="project" value="UniProtKB-KW"/>
</dbReference>
<dbReference type="InterPro" id="IPR002577">
    <property type="entry name" value="HTH_HxlR"/>
</dbReference>